<dbReference type="Proteomes" id="UP000281474">
    <property type="component" value="Unassembled WGS sequence"/>
</dbReference>
<dbReference type="OrthoDB" id="9794178at2"/>
<feature type="domain" description="Gamma-butyrobetaine hydroxylase-like N-terminal" evidence="3">
    <location>
        <begin position="11"/>
        <end position="92"/>
    </location>
</feature>
<dbReference type="AlphaFoldDB" id="A0A3L8PZ96"/>
<dbReference type="GO" id="GO:0046872">
    <property type="term" value="F:metal ion binding"/>
    <property type="evidence" value="ECO:0007669"/>
    <property type="project" value="UniProtKB-KW"/>
</dbReference>
<accession>A0A3L8PZ96</accession>
<dbReference type="EMBL" id="QZEI01000015">
    <property type="protein sequence ID" value="RLV60470.1"/>
    <property type="molecule type" value="Genomic_DNA"/>
</dbReference>
<evidence type="ECO:0000313" key="5">
    <source>
        <dbReference type="Proteomes" id="UP000281474"/>
    </source>
</evidence>
<evidence type="ECO:0000313" key="4">
    <source>
        <dbReference type="EMBL" id="RLV60470.1"/>
    </source>
</evidence>
<dbReference type="InterPro" id="IPR010376">
    <property type="entry name" value="GBBH-like_N"/>
</dbReference>
<dbReference type="PANTHER" id="PTHR35303:SF5">
    <property type="entry name" value="OS02G0197800 PROTEIN"/>
    <property type="match status" value="1"/>
</dbReference>
<protein>
    <submittedName>
        <fullName evidence="4">DUF971 domain-containing protein</fullName>
    </submittedName>
</protein>
<sequence length="128" mass="14755">METTPKVTHLKLKRKSRLLEIAFDDGEICSLSCEFLRVYSPSAEVHQHGNPILVTHKKDVNISAIETVGHYGVKLIFDDSHDTGIYSWSLLYQFTQNHQQLWQSYLTRLKDNHASREALIPMAIKYTP</sequence>
<organism evidence="4 5">
    <name type="scientific">Parashewanella curva</name>
    <dbReference type="NCBI Taxonomy" id="2338552"/>
    <lineage>
        <taxon>Bacteria</taxon>
        <taxon>Pseudomonadati</taxon>
        <taxon>Pseudomonadota</taxon>
        <taxon>Gammaproteobacteria</taxon>
        <taxon>Alteromonadales</taxon>
        <taxon>Shewanellaceae</taxon>
        <taxon>Parashewanella</taxon>
    </lineage>
</organism>
<keyword evidence="2" id="KW-0408">Iron</keyword>
<dbReference type="InterPro" id="IPR038492">
    <property type="entry name" value="GBBH-like_N_sf"/>
</dbReference>
<evidence type="ECO:0000256" key="2">
    <source>
        <dbReference type="ARBA" id="ARBA00023004"/>
    </source>
</evidence>
<dbReference type="RefSeq" id="WP_121838230.1">
    <property type="nucleotide sequence ID" value="NZ_ML014764.1"/>
</dbReference>
<proteinExistence type="predicted"/>
<gene>
    <name evidence="4" type="ORF">D5018_06665</name>
</gene>
<evidence type="ECO:0000256" key="1">
    <source>
        <dbReference type="ARBA" id="ARBA00022723"/>
    </source>
</evidence>
<keyword evidence="1" id="KW-0479">Metal-binding</keyword>
<keyword evidence="5" id="KW-1185">Reference proteome</keyword>
<dbReference type="PANTHER" id="PTHR35303">
    <property type="entry name" value="OS02G0197800 PROTEIN"/>
    <property type="match status" value="1"/>
</dbReference>
<name>A0A3L8PZ96_9GAMM</name>
<dbReference type="Pfam" id="PF06155">
    <property type="entry name" value="GBBH-like_N"/>
    <property type="match status" value="1"/>
</dbReference>
<comment type="caution">
    <text evidence="4">The sequence shown here is derived from an EMBL/GenBank/DDBJ whole genome shotgun (WGS) entry which is preliminary data.</text>
</comment>
<dbReference type="Gene3D" id="3.30.2020.30">
    <property type="match status" value="1"/>
</dbReference>
<evidence type="ECO:0000259" key="3">
    <source>
        <dbReference type="Pfam" id="PF06155"/>
    </source>
</evidence>
<reference evidence="4 5" key="1">
    <citation type="submission" date="2018-09" db="EMBL/GenBank/DDBJ databases">
        <title>Phylogeny of the Shewanellaceae, and recommendation for two new genera, Pseudoshewanella and Parashewanella.</title>
        <authorList>
            <person name="Wang G."/>
        </authorList>
    </citation>
    <scope>NUCLEOTIDE SEQUENCE [LARGE SCALE GENOMIC DNA]</scope>
    <source>
        <strain evidence="4 5">C51</strain>
    </source>
</reference>